<proteinExistence type="inferred from homology"/>
<dbReference type="PANTHER" id="PTHR12649">
    <property type="entry name" value="PEPTIDYL-TRNA HYDROLASE 2"/>
    <property type="match status" value="1"/>
</dbReference>
<keyword evidence="2" id="KW-0378">Hydrolase</keyword>
<dbReference type="EC" id="3.1.1.29" evidence="1"/>
<dbReference type="Pfam" id="PF01981">
    <property type="entry name" value="PTH2"/>
    <property type="match status" value="1"/>
</dbReference>
<dbReference type="EMBL" id="JBDJPC010000001">
    <property type="protein sequence ID" value="KAL1516952.1"/>
    <property type="molecule type" value="Genomic_DNA"/>
</dbReference>
<organism evidence="5 6">
    <name type="scientific">Hypothenemus hampei</name>
    <name type="common">Coffee berry borer</name>
    <dbReference type="NCBI Taxonomy" id="57062"/>
    <lineage>
        <taxon>Eukaryota</taxon>
        <taxon>Metazoa</taxon>
        <taxon>Ecdysozoa</taxon>
        <taxon>Arthropoda</taxon>
        <taxon>Hexapoda</taxon>
        <taxon>Insecta</taxon>
        <taxon>Pterygota</taxon>
        <taxon>Neoptera</taxon>
        <taxon>Endopterygota</taxon>
        <taxon>Coleoptera</taxon>
        <taxon>Polyphaga</taxon>
        <taxon>Cucujiformia</taxon>
        <taxon>Curculionidae</taxon>
        <taxon>Scolytinae</taxon>
        <taxon>Hypothenemus</taxon>
    </lineage>
</organism>
<evidence type="ECO:0000256" key="3">
    <source>
        <dbReference type="ARBA" id="ARBA00038050"/>
    </source>
</evidence>
<evidence type="ECO:0000256" key="4">
    <source>
        <dbReference type="ARBA" id="ARBA00048707"/>
    </source>
</evidence>
<dbReference type="NCBIfam" id="TIGR00283">
    <property type="entry name" value="arch_pth2"/>
    <property type="match status" value="1"/>
</dbReference>
<protein>
    <recommendedName>
        <fullName evidence="1">peptidyl-tRNA hydrolase</fullName>
        <ecNumber evidence="1">3.1.1.29</ecNumber>
    </recommendedName>
</protein>
<evidence type="ECO:0000256" key="1">
    <source>
        <dbReference type="ARBA" id="ARBA00013260"/>
    </source>
</evidence>
<dbReference type="InterPro" id="IPR002833">
    <property type="entry name" value="PTH2"/>
</dbReference>
<dbReference type="FunFam" id="3.40.1490.10:FF:000001">
    <property type="entry name" value="Peptidyl-tRNA hydrolase 2"/>
    <property type="match status" value="1"/>
</dbReference>
<dbReference type="GO" id="GO:0004045">
    <property type="term" value="F:peptidyl-tRNA hydrolase activity"/>
    <property type="evidence" value="ECO:0007669"/>
    <property type="project" value="UniProtKB-EC"/>
</dbReference>
<comment type="catalytic activity">
    <reaction evidence="4">
        <text>an N-acyl-L-alpha-aminoacyl-tRNA + H2O = an N-acyl-L-amino acid + a tRNA + H(+)</text>
        <dbReference type="Rhea" id="RHEA:54448"/>
        <dbReference type="Rhea" id="RHEA-COMP:10123"/>
        <dbReference type="Rhea" id="RHEA-COMP:13883"/>
        <dbReference type="ChEBI" id="CHEBI:15377"/>
        <dbReference type="ChEBI" id="CHEBI:15378"/>
        <dbReference type="ChEBI" id="CHEBI:59874"/>
        <dbReference type="ChEBI" id="CHEBI:78442"/>
        <dbReference type="ChEBI" id="CHEBI:138191"/>
        <dbReference type="EC" id="3.1.1.29"/>
    </reaction>
</comment>
<accession>A0ABD1FCH4</accession>
<dbReference type="PANTHER" id="PTHR12649:SF11">
    <property type="entry name" value="PEPTIDYL-TRNA HYDROLASE 2, MITOCHONDRIAL"/>
    <property type="match status" value="1"/>
</dbReference>
<dbReference type="AlphaFoldDB" id="A0ABD1FCH4"/>
<dbReference type="InterPro" id="IPR023476">
    <property type="entry name" value="Pep_tRNA_hydro_II_dom_sf"/>
</dbReference>
<evidence type="ECO:0000313" key="5">
    <source>
        <dbReference type="EMBL" id="KAL1516952.1"/>
    </source>
</evidence>
<dbReference type="Proteomes" id="UP001566132">
    <property type="component" value="Unassembled WGS sequence"/>
</dbReference>
<dbReference type="SUPFAM" id="SSF102462">
    <property type="entry name" value="Peptidyl-tRNA hydrolase II"/>
    <property type="match status" value="1"/>
</dbReference>
<name>A0ABD1FCH4_HYPHA</name>
<evidence type="ECO:0000256" key="2">
    <source>
        <dbReference type="ARBA" id="ARBA00022801"/>
    </source>
</evidence>
<comment type="caution">
    <text evidence="5">The sequence shown here is derived from an EMBL/GenBank/DDBJ whole genome shotgun (WGS) entry which is preliminary data.</text>
</comment>
<dbReference type="CDD" id="cd02430">
    <property type="entry name" value="PTH2"/>
    <property type="match status" value="1"/>
</dbReference>
<gene>
    <name evidence="5" type="ORF">ABEB36_000779</name>
</gene>
<dbReference type="Gene3D" id="3.40.1490.10">
    <property type="entry name" value="Bit1"/>
    <property type="match status" value="1"/>
</dbReference>
<evidence type="ECO:0000313" key="6">
    <source>
        <dbReference type="Proteomes" id="UP001566132"/>
    </source>
</evidence>
<comment type="similarity">
    <text evidence="3">Belongs to the PTH2 family.</text>
</comment>
<sequence>MGLNMAKLLFNMLNNVFEKVKSIKFVKTKMVFLVRTDLQMGKGKVASQVAHASILLYKDSVKNKNSYLNVWLQWGQPKVVLKIDKNCESAMNNIYKTALNSGLIACKVFDSGKTQIDCGTLTVIGIGPSKAEDIDKITGQFKLL</sequence>
<reference evidence="5 6" key="1">
    <citation type="submission" date="2024-05" db="EMBL/GenBank/DDBJ databases">
        <title>Genetic variation in Jamaican populations of the coffee berry borer (Hypothenemus hampei).</title>
        <authorList>
            <person name="Errbii M."/>
            <person name="Myrie A."/>
        </authorList>
    </citation>
    <scope>NUCLEOTIDE SEQUENCE [LARGE SCALE GENOMIC DNA]</scope>
    <source>
        <strain evidence="5">JA-Hopewell-2020-01-JO</strain>
        <tissue evidence="5">Whole body</tissue>
    </source>
</reference>
<keyword evidence="6" id="KW-1185">Reference proteome</keyword>